<accession>X1P0G3</accession>
<organism evidence="1">
    <name type="scientific">marine sediment metagenome</name>
    <dbReference type="NCBI Taxonomy" id="412755"/>
    <lineage>
        <taxon>unclassified sequences</taxon>
        <taxon>metagenomes</taxon>
        <taxon>ecological metagenomes</taxon>
    </lineage>
</organism>
<evidence type="ECO:0000313" key="1">
    <source>
        <dbReference type="EMBL" id="GAI32495.1"/>
    </source>
</evidence>
<dbReference type="EMBL" id="BARV01032055">
    <property type="protein sequence ID" value="GAI32495.1"/>
    <property type="molecule type" value="Genomic_DNA"/>
</dbReference>
<feature type="non-terminal residue" evidence="1">
    <location>
        <position position="1"/>
    </location>
</feature>
<gene>
    <name evidence="1" type="ORF">S06H3_50606</name>
</gene>
<dbReference type="AlphaFoldDB" id="X1P0G3"/>
<comment type="caution">
    <text evidence="1">The sequence shown here is derived from an EMBL/GenBank/DDBJ whole genome shotgun (WGS) entry which is preliminary data.</text>
</comment>
<reference evidence="1" key="1">
    <citation type="journal article" date="2014" name="Front. Microbiol.">
        <title>High frequency of phylogenetically diverse reductive dehalogenase-homologous genes in deep subseafloor sedimentary metagenomes.</title>
        <authorList>
            <person name="Kawai M."/>
            <person name="Futagami T."/>
            <person name="Toyoda A."/>
            <person name="Takaki Y."/>
            <person name="Nishi S."/>
            <person name="Hori S."/>
            <person name="Arai W."/>
            <person name="Tsubouchi T."/>
            <person name="Morono Y."/>
            <person name="Uchiyama I."/>
            <person name="Ito T."/>
            <person name="Fujiyama A."/>
            <person name="Inagaki F."/>
            <person name="Takami H."/>
        </authorList>
    </citation>
    <scope>NUCLEOTIDE SEQUENCE</scope>
    <source>
        <strain evidence="1">Expedition CK06-06</strain>
    </source>
</reference>
<name>X1P0G3_9ZZZZ</name>
<proteinExistence type="predicted"/>
<sequence length="54" mass="6057">VRDLLGLGRLVAPDPKLKQHLDHVETTSYGSVFSLRVTETIADIEHLIESLMEL</sequence>
<protein>
    <submittedName>
        <fullName evidence="1">Uncharacterized protein</fullName>
    </submittedName>
</protein>